<evidence type="ECO:0000256" key="3">
    <source>
        <dbReference type="ARBA" id="ARBA00023235"/>
    </source>
</evidence>
<evidence type="ECO:0000256" key="4">
    <source>
        <dbReference type="SAM" id="SignalP"/>
    </source>
</evidence>
<evidence type="ECO:0000256" key="1">
    <source>
        <dbReference type="ARBA" id="ARBA00013194"/>
    </source>
</evidence>
<feature type="chain" id="PRO_5047305970" description="peptidylprolyl isomerase" evidence="4">
    <location>
        <begin position="21"/>
        <end position="216"/>
    </location>
</feature>
<protein>
    <recommendedName>
        <fullName evidence="1">peptidylprolyl isomerase</fullName>
        <ecNumber evidence="1">5.2.1.8</ecNumber>
    </recommendedName>
</protein>
<dbReference type="InterPro" id="IPR029000">
    <property type="entry name" value="Cyclophilin-like_dom_sf"/>
</dbReference>
<organism evidence="6 7">
    <name type="scientific">Sphingobacterium corticis</name>
    <dbReference type="NCBI Taxonomy" id="1812823"/>
    <lineage>
        <taxon>Bacteria</taxon>
        <taxon>Pseudomonadati</taxon>
        <taxon>Bacteroidota</taxon>
        <taxon>Sphingobacteriia</taxon>
        <taxon>Sphingobacteriales</taxon>
        <taxon>Sphingobacteriaceae</taxon>
        <taxon>Sphingobacterium</taxon>
    </lineage>
</organism>
<name>A0ABW5NEW5_9SPHI</name>
<dbReference type="PROSITE" id="PS50072">
    <property type="entry name" value="CSA_PPIASE_2"/>
    <property type="match status" value="1"/>
</dbReference>
<dbReference type="EC" id="5.2.1.8" evidence="1"/>
<dbReference type="EMBL" id="JBHUMA010000004">
    <property type="protein sequence ID" value="MFD2597711.1"/>
    <property type="molecule type" value="Genomic_DNA"/>
</dbReference>
<keyword evidence="3 6" id="KW-0413">Isomerase</keyword>
<dbReference type="RefSeq" id="WP_380867041.1">
    <property type="nucleotide sequence ID" value="NZ_JBHUMA010000004.1"/>
</dbReference>
<accession>A0ABW5NEW5</accession>
<dbReference type="PANTHER" id="PTHR45625:SF4">
    <property type="entry name" value="PEPTIDYLPROLYL ISOMERASE DOMAIN AND WD REPEAT-CONTAINING PROTEIN 1"/>
    <property type="match status" value="1"/>
</dbReference>
<keyword evidence="2" id="KW-0697">Rotamase</keyword>
<feature type="signal peptide" evidence="4">
    <location>
        <begin position="1"/>
        <end position="20"/>
    </location>
</feature>
<dbReference type="PANTHER" id="PTHR45625">
    <property type="entry name" value="PEPTIDYL-PROLYL CIS-TRANS ISOMERASE-RELATED"/>
    <property type="match status" value="1"/>
</dbReference>
<comment type="caution">
    <text evidence="6">The sequence shown here is derived from an EMBL/GenBank/DDBJ whole genome shotgun (WGS) entry which is preliminary data.</text>
</comment>
<dbReference type="Proteomes" id="UP001597393">
    <property type="component" value="Unassembled WGS sequence"/>
</dbReference>
<dbReference type="Gene3D" id="2.40.100.10">
    <property type="entry name" value="Cyclophilin-like"/>
    <property type="match status" value="1"/>
</dbReference>
<dbReference type="InterPro" id="IPR002130">
    <property type="entry name" value="Cyclophilin-type_PPIase_dom"/>
</dbReference>
<gene>
    <name evidence="6" type="ORF">ACFSQ3_02015</name>
</gene>
<evidence type="ECO:0000256" key="2">
    <source>
        <dbReference type="ARBA" id="ARBA00023110"/>
    </source>
</evidence>
<dbReference type="InterPro" id="IPR044666">
    <property type="entry name" value="Cyclophilin_A-like"/>
</dbReference>
<evidence type="ECO:0000259" key="5">
    <source>
        <dbReference type="PROSITE" id="PS50072"/>
    </source>
</evidence>
<proteinExistence type="predicted"/>
<dbReference type="Pfam" id="PF00160">
    <property type="entry name" value="Pro_isomerase"/>
    <property type="match status" value="1"/>
</dbReference>
<evidence type="ECO:0000313" key="6">
    <source>
        <dbReference type="EMBL" id="MFD2597711.1"/>
    </source>
</evidence>
<dbReference type="SUPFAM" id="SSF50891">
    <property type="entry name" value="Cyclophilin-like"/>
    <property type="match status" value="1"/>
</dbReference>
<sequence>MNKLLLLFALSFVYFLPSQAQQTHVLFETSYGDFEVELYDDTPKHRDMFLQAIDDKTYHKALFNRVIAGFVNQGGELDEPILKEEADGLRERRRLAPEILPQYFHHKGALGAGRDDNPEKASYLSQIYFVIGRTYSNEELDKEEKTKGFTYSAEQRNAYIKDGGVPRLDGDYTIFGRVVRGLEVIERINQVETDKSDMPKQAVRFSIRVLSKSQNR</sequence>
<keyword evidence="4" id="KW-0732">Signal</keyword>
<evidence type="ECO:0000313" key="7">
    <source>
        <dbReference type="Proteomes" id="UP001597393"/>
    </source>
</evidence>
<feature type="domain" description="PPIase cyclophilin-type" evidence="5">
    <location>
        <begin position="28"/>
        <end position="203"/>
    </location>
</feature>
<keyword evidence="7" id="KW-1185">Reference proteome</keyword>
<dbReference type="GO" id="GO:0003755">
    <property type="term" value="F:peptidyl-prolyl cis-trans isomerase activity"/>
    <property type="evidence" value="ECO:0007669"/>
    <property type="project" value="UniProtKB-EC"/>
</dbReference>
<reference evidence="7" key="1">
    <citation type="journal article" date="2019" name="Int. J. Syst. Evol. Microbiol.">
        <title>The Global Catalogue of Microorganisms (GCM) 10K type strain sequencing project: providing services to taxonomists for standard genome sequencing and annotation.</title>
        <authorList>
            <consortium name="The Broad Institute Genomics Platform"/>
            <consortium name="The Broad Institute Genome Sequencing Center for Infectious Disease"/>
            <person name="Wu L."/>
            <person name="Ma J."/>
        </authorList>
    </citation>
    <scope>NUCLEOTIDE SEQUENCE [LARGE SCALE GENOMIC DNA]</scope>
    <source>
        <strain evidence="7">KCTC 42248</strain>
    </source>
</reference>